<gene>
    <name evidence="1" type="ordered locus">DEHA2D05280g</name>
</gene>
<dbReference type="RefSeq" id="XP_458696.1">
    <property type="nucleotide sequence ID" value="XM_458696.1"/>
</dbReference>
<protein>
    <submittedName>
        <fullName evidence="1">DEHA2D05280p</fullName>
    </submittedName>
</protein>
<keyword evidence="2" id="KW-1185">Reference proteome</keyword>
<evidence type="ECO:0000313" key="2">
    <source>
        <dbReference type="Proteomes" id="UP000000599"/>
    </source>
</evidence>
<dbReference type="AlphaFoldDB" id="Q6BSX4"/>
<accession>Q6BSX4</accession>
<proteinExistence type="predicted"/>
<dbReference type="InParanoid" id="Q6BSX4"/>
<dbReference type="VEuPathDB" id="FungiDB:DEHA2D05280g"/>
<organism evidence="1 2">
    <name type="scientific">Debaryomyces hansenii (strain ATCC 36239 / CBS 767 / BCRC 21394 / JCM 1990 / NBRC 0083 / IGC 2968)</name>
    <name type="common">Yeast</name>
    <name type="synonym">Torulaspora hansenii</name>
    <dbReference type="NCBI Taxonomy" id="284592"/>
    <lineage>
        <taxon>Eukaryota</taxon>
        <taxon>Fungi</taxon>
        <taxon>Dikarya</taxon>
        <taxon>Ascomycota</taxon>
        <taxon>Saccharomycotina</taxon>
        <taxon>Pichiomycetes</taxon>
        <taxon>Debaryomycetaceae</taxon>
        <taxon>Debaryomyces</taxon>
    </lineage>
</organism>
<name>Q6BSX4_DEBHA</name>
<reference evidence="1 2" key="1">
    <citation type="journal article" date="2004" name="Nature">
        <title>Genome evolution in yeasts.</title>
        <authorList>
            <consortium name="Genolevures"/>
            <person name="Dujon B."/>
            <person name="Sherman D."/>
            <person name="Fischer G."/>
            <person name="Durrens P."/>
            <person name="Casaregola S."/>
            <person name="Lafontaine I."/>
            <person name="de Montigny J."/>
            <person name="Marck C."/>
            <person name="Neuveglise C."/>
            <person name="Talla E."/>
            <person name="Goffard N."/>
            <person name="Frangeul L."/>
            <person name="Aigle M."/>
            <person name="Anthouard V."/>
            <person name="Babour A."/>
            <person name="Barbe V."/>
            <person name="Barnay S."/>
            <person name="Blanchin S."/>
            <person name="Beckerich J.M."/>
            <person name="Beyne E."/>
            <person name="Bleykasten C."/>
            <person name="Boisrame A."/>
            <person name="Boyer J."/>
            <person name="Cattolico L."/>
            <person name="Confanioleri F."/>
            <person name="de Daruvar A."/>
            <person name="Despons L."/>
            <person name="Fabre E."/>
            <person name="Fairhead C."/>
            <person name="Ferry-Dumazet H."/>
            <person name="Groppi A."/>
            <person name="Hantraye F."/>
            <person name="Hennequin C."/>
            <person name="Jauniaux N."/>
            <person name="Joyet P."/>
            <person name="Kachouri R."/>
            <person name="Kerrest A."/>
            <person name="Koszul R."/>
            <person name="Lemaire M."/>
            <person name="Lesur I."/>
            <person name="Ma L."/>
            <person name="Muller H."/>
            <person name="Nicaud J.M."/>
            <person name="Nikolski M."/>
            <person name="Oztas S."/>
            <person name="Ozier-Kalogeropoulos O."/>
            <person name="Pellenz S."/>
            <person name="Potier S."/>
            <person name="Richard G.F."/>
            <person name="Straub M.L."/>
            <person name="Suleau A."/>
            <person name="Swennene D."/>
            <person name="Tekaia F."/>
            <person name="Wesolowski-Louvel M."/>
            <person name="Westhof E."/>
            <person name="Wirth B."/>
            <person name="Zeniou-Meyer M."/>
            <person name="Zivanovic I."/>
            <person name="Bolotin-Fukuhara M."/>
            <person name="Thierry A."/>
            <person name="Bouchier C."/>
            <person name="Caudron B."/>
            <person name="Scarpelli C."/>
            <person name="Gaillardin C."/>
            <person name="Weissenbach J."/>
            <person name="Wincker P."/>
            <person name="Souciet J.L."/>
        </authorList>
    </citation>
    <scope>NUCLEOTIDE SEQUENCE [LARGE SCALE GENOMIC DNA]</scope>
    <source>
        <strain evidence="2">ATCC 36239 / CBS 767 / BCRC 21394 / JCM 1990 / NBRC 0083 / IGC 2968</strain>
    </source>
</reference>
<dbReference type="HOGENOM" id="CLU_2922592_0_0_1"/>
<dbReference type="EMBL" id="CR382136">
    <property type="protein sequence ID" value="CAG86835.1"/>
    <property type="molecule type" value="Genomic_DNA"/>
</dbReference>
<evidence type="ECO:0000313" key="1">
    <source>
        <dbReference type="EMBL" id="CAG86835.1"/>
    </source>
</evidence>
<dbReference type="GeneID" id="2901223"/>
<dbReference type="Proteomes" id="UP000000599">
    <property type="component" value="Chromosome D"/>
</dbReference>
<sequence length="61" mass="6631">MMSIASLMNLAHRLAASAVVTAQFILKSEAIIISNPKFANLFLTENVSTQKISLMSIKANH</sequence>
<dbReference type="KEGG" id="dha:DEHA2D05280g"/>